<evidence type="ECO:0000313" key="3">
    <source>
        <dbReference type="Proteomes" id="UP000828390"/>
    </source>
</evidence>
<dbReference type="PANTHER" id="PTHR45662">
    <property type="entry name" value="PHOSPHATIDYLINOSITIDE PHOSPHATASE SAC1"/>
    <property type="match status" value="1"/>
</dbReference>
<evidence type="ECO:0000313" key="2">
    <source>
        <dbReference type="EMBL" id="KAH3788874.1"/>
    </source>
</evidence>
<dbReference type="Proteomes" id="UP000828390">
    <property type="component" value="Unassembled WGS sequence"/>
</dbReference>
<dbReference type="Pfam" id="PF02383">
    <property type="entry name" value="Syja_N"/>
    <property type="match status" value="1"/>
</dbReference>
<dbReference type="GO" id="GO:2001135">
    <property type="term" value="P:regulation of endocytic recycling"/>
    <property type="evidence" value="ECO:0007669"/>
    <property type="project" value="TreeGrafter"/>
</dbReference>
<dbReference type="GO" id="GO:0005769">
    <property type="term" value="C:early endosome"/>
    <property type="evidence" value="ECO:0007669"/>
    <property type="project" value="TreeGrafter"/>
</dbReference>
<name>A0A9D4EY08_DREPO</name>
<dbReference type="GO" id="GO:0045334">
    <property type="term" value="C:clathrin-coated endocytic vesicle"/>
    <property type="evidence" value="ECO:0007669"/>
    <property type="project" value="TreeGrafter"/>
</dbReference>
<reference evidence="2" key="1">
    <citation type="journal article" date="2019" name="bioRxiv">
        <title>The Genome of the Zebra Mussel, Dreissena polymorpha: A Resource for Invasive Species Research.</title>
        <authorList>
            <person name="McCartney M.A."/>
            <person name="Auch B."/>
            <person name="Kono T."/>
            <person name="Mallez S."/>
            <person name="Zhang Y."/>
            <person name="Obille A."/>
            <person name="Becker A."/>
            <person name="Abrahante J.E."/>
            <person name="Garbe J."/>
            <person name="Badalamenti J.P."/>
            <person name="Herman A."/>
            <person name="Mangelson H."/>
            <person name="Liachko I."/>
            <person name="Sullivan S."/>
            <person name="Sone E.D."/>
            <person name="Koren S."/>
            <person name="Silverstein K.A.T."/>
            <person name="Beckman K.B."/>
            <person name="Gohl D.M."/>
        </authorList>
    </citation>
    <scope>NUCLEOTIDE SEQUENCE</scope>
    <source>
        <strain evidence="2">Duluth1</strain>
        <tissue evidence="2">Whole animal</tissue>
    </source>
</reference>
<dbReference type="InterPro" id="IPR002013">
    <property type="entry name" value="SAC_dom"/>
</dbReference>
<feature type="domain" description="SAC" evidence="1">
    <location>
        <begin position="17"/>
        <end position="206"/>
    </location>
</feature>
<keyword evidence="3" id="KW-1185">Reference proteome</keyword>
<dbReference type="PROSITE" id="PS50275">
    <property type="entry name" value="SAC"/>
    <property type="match status" value="1"/>
</dbReference>
<dbReference type="EMBL" id="JAIWYP010000008">
    <property type="protein sequence ID" value="KAH3788874.1"/>
    <property type="molecule type" value="Genomic_DNA"/>
</dbReference>
<protein>
    <recommendedName>
        <fullName evidence="1">SAC domain-containing protein</fullName>
    </recommendedName>
</protein>
<gene>
    <name evidence="2" type="ORF">DPMN_167037</name>
</gene>
<dbReference type="GO" id="GO:0043812">
    <property type="term" value="F:phosphatidylinositol-4-phosphate phosphatase activity"/>
    <property type="evidence" value="ECO:0007669"/>
    <property type="project" value="TreeGrafter"/>
</dbReference>
<reference evidence="2" key="2">
    <citation type="submission" date="2020-11" db="EMBL/GenBank/DDBJ databases">
        <authorList>
            <person name="McCartney M.A."/>
            <person name="Auch B."/>
            <person name="Kono T."/>
            <person name="Mallez S."/>
            <person name="Becker A."/>
            <person name="Gohl D.M."/>
            <person name="Silverstein K.A.T."/>
            <person name="Koren S."/>
            <person name="Bechman K.B."/>
            <person name="Herman A."/>
            <person name="Abrahante J.E."/>
            <person name="Garbe J."/>
        </authorList>
    </citation>
    <scope>NUCLEOTIDE SEQUENCE</scope>
    <source>
        <strain evidence="2">Duluth1</strain>
        <tissue evidence="2">Whole animal</tissue>
    </source>
</reference>
<comment type="caution">
    <text evidence="2">The sequence shown here is derived from an EMBL/GenBank/DDBJ whole genome shotgun (WGS) entry which is preliminary data.</text>
</comment>
<feature type="non-terminal residue" evidence="2">
    <location>
        <position position="206"/>
    </location>
</feature>
<evidence type="ECO:0000259" key="1">
    <source>
        <dbReference type="PROSITE" id="PS50275"/>
    </source>
</evidence>
<dbReference type="GO" id="GO:0046856">
    <property type="term" value="P:phosphatidylinositol dephosphorylation"/>
    <property type="evidence" value="ECO:0007669"/>
    <property type="project" value="TreeGrafter"/>
</dbReference>
<accession>A0A9D4EY08</accession>
<dbReference type="PANTHER" id="PTHR45662:SF8">
    <property type="entry name" value="PHOSPHATIDYLINOSITIDE PHOSPHATASE SAC2"/>
    <property type="match status" value="1"/>
</dbReference>
<dbReference type="AlphaFoldDB" id="A0A9D4EY08"/>
<organism evidence="2 3">
    <name type="scientific">Dreissena polymorpha</name>
    <name type="common">Zebra mussel</name>
    <name type="synonym">Mytilus polymorpha</name>
    <dbReference type="NCBI Taxonomy" id="45954"/>
    <lineage>
        <taxon>Eukaryota</taxon>
        <taxon>Metazoa</taxon>
        <taxon>Spiralia</taxon>
        <taxon>Lophotrochozoa</taxon>
        <taxon>Mollusca</taxon>
        <taxon>Bivalvia</taxon>
        <taxon>Autobranchia</taxon>
        <taxon>Heteroconchia</taxon>
        <taxon>Euheterodonta</taxon>
        <taxon>Imparidentia</taxon>
        <taxon>Neoheterodontei</taxon>
        <taxon>Myida</taxon>
        <taxon>Dreissenoidea</taxon>
        <taxon>Dreissenidae</taxon>
        <taxon>Dreissena</taxon>
    </lineage>
</organism>
<proteinExistence type="predicted"/>
<sequence>RDSKDRDKFEKRIFEELMKMYESNSFYYCRTYDITRSVQRQCVQYSQEGRPLWQQCDSRFFWNMHMLQEIIETQKTIADPDLADFWIVPVIQGSVDIQECVLDFTDLGLDLSPMTLQGQGQSSKDPIKYTMTLISRRSRHRAGTRSKKRGLDETGACANYVETEQIIEFNHHRVSFVQVRGSIPVFWSQTGVKYRPPPKLDKAYTD</sequence>